<evidence type="ECO:0000313" key="1">
    <source>
        <dbReference type="EMBL" id="KAI7954812.1"/>
    </source>
</evidence>
<proteinExistence type="predicted"/>
<reference evidence="2" key="1">
    <citation type="journal article" date="2018" name="BMC Genomics">
        <title>Genomic insights into host adaptation between the wheat stripe rust pathogen (Puccinia striiformis f. sp. tritici) and the barley stripe rust pathogen (Puccinia striiformis f. sp. hordei).</title>
        <authorList>
            <person name="Xia C."/>
            <person name="Wang M."/>
            <person name="Yin C."/>
            <person name="Cornejo O.E."/>
            <person name="Hulbert S.H."/>
            <person name="Chen X."/>
        </authorList>
    </citation>
    <scope>NUCLEOTIDE SEQUENCE [LARGE SCALE GENOMIC DNA]</scope>
    <source>
        <strain evidence="2">93-210</strain>
    </source>
</reference>
<name>A0ACC0EJE9_9BASI</name>
<keyword evidence="2" id="KW-1185">Reference proteome</keyword>
<reference evidence="2" key="2">
    <citation type="journal article" date="2018" name="Mol. Plant Microbe Interact.">
        <title>Genome sequence resources for the wheat stripe rust pathogen (Puccinia striiformis f. sp. tritici) and the barley stripe rust pathogen (Puccinia striiformis f. sp. hordei).</title>
        <authorList>
            <person name="Xia C."/>
            <person name="Wang M."/>
            <person name="Yin C."/>
            <person name="Cornejo O.E."/>
            <person name="Hulbert S.H."/>
            <person name="Chen X."/>
        </authorList>
    </citation>
    <scope>NUCLEOTIDE SEQUENCE [LARGE SCALE GENOMIC DNA]</scope>
    <source>
        <strain evidence="2">93-210</strain>
    </source>
</reference>
<protein>
    <submittedName>
        <fullName evidence="1">Uncharacterized protein</fullName>
    </submittedName>
</protein>
<sequence>MLAFSTHNPFERDTYPGYMSRNMSIMDKATIKTVQLVMSNTVLVVQVRASDMKRTISLSIAADFVGYARMMTGKGRVISTPHFVGYARTKAPQSFIHHSASIKKVATYYDQIKKFEKTEPRHMLNQNSSGLMGDRMRLATQILTDDVQLAVSAGIFPWMDKRCSHLVFADTDLVGEIQVRALGERKTINLSIAAPIGYARVRNGESWGRYTPPFVGYARIRTFWSWGMIYPTIHQTSSSSILLTTLPNFRDLNTSHSAAYFPQMRDIGEKRKQISFEERCDEIDRPSLADDEDDEAASHVDAFEEVA</sequence>
<comment type="caution">
    <text evidence="1">The sequence shown here is derived from an EMBL/GenBank/DDBJ whole genome shotgun (WGS) entry which is preliminary data.</text>
</comment>
<accession>A0ACC0EJE9</accession>
<gene>
    <name evidence="1" type="ORF">MJO28_005212</name>
</gene>
<dbReference type="EMBL" id="CM045869">
    <property type="protein sequence ID" value="KAI7954812.1"/>
    <property type="molecule type" value="Genomic_DNA"/>
</dbReference>
<organism evidence="1 2">
    <name type="scientific">Puccinia striiformis f. sp. tritici</name>
    <dbReference type="NCBI Taxonomy" id="168172"/>
    <lineage>
        <taxon>Eukaryota</taxon>
        <taxon>Fungi</taxon>
        <taxon>Dikarya</taxon>
        <taxon>Basidiomycota</taxon>
        <taxon>Pucciniomycotina</taxon>
        <taxon>Pucciniomycetes</taxon>
        <taxon>Pucciniales</taxon>
        <taxon>Pucciniaceae</taxon>
        <taxon>Puccinia</taxon>
    </lineage>
</organism>
<dbReference type="Proteomes" id="UP001060170">
    <property type="component" value="Chromosome 5"/>
</dbReference>
<evidence type="ECO:0000313" key="2">
    <source>
        <dbReference type="Proteomes" id="UP001060170"/>
    </source>
</evidence>
<reference evidence="1 2" key="3">
    <citation type="journal article" date="2022" name="Microbiol. Spectr.">
        <title>Folding features and dynamics of 3D genome architecture in plant fungal pathogens.</title>
        <authorList>
            <person name="Xia C."/>
        </authorList>
    </citation>
    <scope>NUCLEOTIDE SEQUENCE [LARGE SCALE GENOMIC DNA]</scope>
    <source>
        <strain evidence="1 2">93-210</strain>
    </source>
</reference>